<dbReference type="GO" id="GO:0005524">
    <property type="term" value="F:ATP binding"/>
    <property type="evidence" value="ECO:0007669"/>
    <property type="project" value="UniProtKB-UniRule"/>
</dbReference>
<dbReference type="InterPro" id="IPR029499">
    <property type="entry name" value="PduO-typ"/>
</dbReference>
<evidence type="ECO:0000256" key="4">
    <source>
        <dbReference type="RuleBase" id="RU366026"/>
    </source>
</evidence>
<comment type="caution">
    <text evidence="7">The sequence shown here is derived from an EMBL/GenBank/DDBJ whole genome shotgun (WGS) entry which is preliminary data.</text>
</comment>
<keyword evidence="2 4" id="KW-0547">Nucleotide-binding</keyword>
<feature type="region of interest" description="Disordered" evidence="5">
    <location>
        <begin position="1"/>
        <end position="25"/>
    </location>
</feature>
<dbReference type="GO" id="GO:0008817">
    <property type="term" value="F:corrinoid adenosyltransferase activity"/>
    <property type="evidence" value="ECO:0007669"/>
    <property type="project" value="UniProtKB-UniRule"/>
</dbReference>
<dbReference type="AlphaFoldDB" id="A0A1F6E4S2"/>
<comment type="pathway">
    <text evidence="4">Cofactor biosynthesis; adenosylcobalamin biosynthesis; adenosylcobalamin from cob(II)yrinate a,c-diamide: step 2/7.</text>
</comment>
<dbReference type="NCBIfam" id="TIGR00636">
    <property type="entry name" value="PduO_Nterm"/>
    <property type="match status" value="1"/>
</dbReference>
<comment type="similarity">
    <text evidence="4">Belongs to the Cob(I)alamin adenosyltransferase family.</text>
</comment>
<evidence type="ECO:0000313" key="8">
    <source>
        <dbReference type="Proteomes" id="UP000176914"/>
    </source>
</evidence>
<reference evidence="7 8" key="1">
    <citation type="journal article" date="2016" name="Nat. Commun.">
        <title>Thousands of microbial genomes shed light on interconnected biogeochemical processes in an aquifer system.</title>
        <authorList>
            <person name="Anantharaman K."/>
            <person name="Brown C.T."/>
            <person name="Hug L.A."/>
            <person name="Sharon I."/>
            <person name="Castelle C.J."/>
            <person name="Probst A.J."/>
            <person name="Thomas B.C."/>
            <person name="Singh A."/>
            <person name="Wilkins M.J."/>
            <person name="Karaoz U."/>
            <person name="Brodie E.L."/>
            <person name="Williams K.H."/>
            <person name="Hubbard S.S."/>
            <person name="Banfield J.F."/>
        </authorList>
    </citation>
    <scope>NUCLEOTIDE SEQUENCE [LARGE SCALE GENOMIC DNA]</scope>
</reference>
<dbReference type="SUPFAM" id="SSF89028">
    <property type="entry name" value="Cobalamin adenosyltransferase-like"/>
    <property type="match status" value="1"/>
</dbReference>
<gene>
    <name evidence="7" type="ORF">A3C20_02215</name>
</gene>
<evidence type="ECO:0000313" key="7">
    <source>
        <dbReference type="EMBL" id="OGG68714.1"/>
    </source>
</evidence>
<keyword evidence="4" id="KW-0169">Cobalamin biosynthesis</keyword>
<name>A0A1F6E4S2_9BACT</name>
<accession>A0A1F6E4S2</accession>
<dbReference type="EC" id="2.5.1.17" evidence="4"/>
<dbReference type="Proteomes" id="UP000176914">
    <property type="component" value="Unassembled WGS sequence"/>
</dbReference>
<dbReference type="EMBL" id="MFLL01000029">
    <property type="protein sequence ID" value="OGG68714.1"/>
    <property type="molecule type" value="Genomic_DNA"/>
</dbReference>
<dbReference type="GO" id="GO:0009236">
    <property type="term" value="P:cobalamin biosynthetic process"/>
    <property type="evidence" value="ECO:0007669"/>
    <property type="project" value="UniProtKB-UniRule"/>
</dbReference>
<evidence type="ECO:0000256" key="2">
    <source>
        <dbReference type="ARBA" id="ARBA00022741"/>
    </source>
</evidence>
<organism evidence="7 8">
    <name type="scientific">Candidatus Kaiserbacteria bacterium RIFCSPHIGHO2_02_FULL_55_25</name>
    <dbReference type="NCBI Taxonomy" id="1798498"/>
    <lineage>
        <taxon>Bacteria</taxon>
        <taxon>Candidatus Kaiseribacteriota</taxon>
    </lineage>
</organism>
<evidence type="ECO:0000259" key="6">
    <source>
        <dbReference type="Pfam" id="PF01923"/>
    </source>
</evidence>
<dbReference type="InterPro" id="IPR036451">
    <property type="entry name" value="CblAdoTrfase-like_sf"/>
</dbReference>
<dbReference type="Pfam" id="PF01923">
    <property type="entry name" value="Cob_adeno_trans"/>
    <property type="match status" value="1"/>
</dbReference>
<protein>
    <recommendedName>
        <fullName evidence="4">Corrinoid adenosyltransferase</fullName>
        <ecNumber evidence="4">2.5.1.17</ecNumber>
    </recommendedName>
    <alternativeName>
        <fullName evidence="4">Cob(II)alamin adenosyltransferase</fullName>
    </alternativeName>
    <alternativeName>
        <fullName evidence="4">Cob(II)yrinic acid a,c-diamide adenosyltransferase</fullName>
    </alternativeName>
    <alternativeName>
        <fullName evidence="4">Cobinamide/cobalamin adenosyltransferase</fullName>
    </alternativeName>
</protein>
<dbReference type="UniPathway" id="UPA00148">
    <property type="reaction ID" value="UER00233"/>
</dbReference>
<comment type="catalytic activity">
    <reaction evidence="4">
        <text>2 cob(II)yrinate a,c diamide + reduced [electron-transfer flavoprotein] + 2 ATP = 2 adenosylcob(III)yrinate a,c-diamide + 2 triphosphate + oxidized [electron-transfer flavoprotein] + 3 H(+)</text>
        <dbReference type="Rhea" id="RHEA:11528"/>
        <dbReference type="Rhea" id="RHEA-COMP:10685"/>
        <dbReference type="Rhea" id="RHEA-COMP:10686"/>
        <dbReference type="ChEBI" id="CHEBI:15378"/>
        <dbReference type="ChEBI" id="CHEBI:18036"/>
        <dbReference type="ChEBI" id="CHEBI:30616"/>
        <dbReference type="ChEBI" id="CHEBI:57692"/>
        <dbReference type="ChEBI" id="CHEBI:58307"/>
        <dbReference type="ChEBI" id="CHEBI:58503"/>
        <dbReference type="ChEBI" id="CHEBI:58537"/>
        <dbReference type="EC" id="2.5.1.17"/>
    </reaction>
</comment>
<sequence>MALFTRKGDDGSTKLFDSGPGKRASKASPIFECLGMLDELNTLVGWCKAECGDDFAVHGRKMKIILHDVQDHLFTLQAEVAGAPKSIPLSSTEALGLFINRIEAEMPPIKTFLVPGGTELSARLDIARAVARRAERRLVTLHESGERAVSDSSRAYANRLSSLLYALTRLVNHRAGVPETPPHYSE</sequence>
<proteinExistence type="inferred from homology"/>
<dbReference type="Gene3D" id="1.20.1200.10">
    <property type="entry name" value="Cobalamin adenosyltransferase-like"/>
    <property type="match status" value="1"/>
</dbReference>
<dbReference type="PANTHER" id="PTHR12213">
    <property type="entry name" value="CORRINOID ADENOSYLTRANSFERASE"/>
    <property type="match status" value="1"/>
</dbReference>
<keyword evidence="3 4" id="KW-0067">ATP-binding</keyword>
<evidence type="ECO:0000256" key="1">
    <source>
        <dbReference type="ARBA" id="ARBA00022679"/>
    </source>
</evidence>
<evidence type="ECO:0000256" key="3">
    <source>
        <dbReference type="ARBA" id="ARBA00022840"/>
    </source>
</evidence>
<evidence type="ECO:0000256" key="5">
    <source>
        <dbReference type="SAM" id="MobiDB-lite"/>
    </source>
</evidence>
<comment type="catalytic activity">
    <reaction evidence="4">
        <text>2 cob(II)alamin + reduced [electron-transfer flavoprotein] + 2 ATP = 2 adenosylcob(III)alamin + 2 triphosphate + oxidized [electron-transfer flavoprotein] + 3 H(+)</text>
        <dbReference type="Rhea" id="RHEA:28671"/>
        <dbReference type="Rhea" id="RHEA-COMP:10685"/>
        <dbReference type="Rhea" id="RHEA-COMP:10686"/>
        <dbReference type="ChEBI" id="CHEBI:15378"/>
        <dbReference type="ChEBI" id="CHEBI:16304"/>
        <dbReference type="ChEBI" id="CHEBI:18036"/>
        <dbReference type="ChEBI" id="CHEBI:18408"/>
        <dbReference type="ChEBI" id="CHEBI:30616"/>
        <dbReference type="ChEBI" id="CHEBI:57692"/>
        <dbReference type="ChEBI" id="CHEBI:58307"/>
        <dbReference type="EC" id="2.5.1.17"/>
    </reaction>
</comment>
<dbReference type="PANTHER" id="PTHR12213:SF0">
    <property type="entry name" value="CORRINOID ADENOSYLTRANSFERASE MMAB"/>
    <property type="match status" value="1"/>
</dbReference>
<keyword evidence="1 4" id="KW-0808">Transferase</keyword>
<feature type="domain" description="Cobalamin adenosyltransferase-like" evidence="6">
    <location>
        <begin position="4"/>
        <end position="170"/>
    </location>
</feature>
<dbReference type="InterPro" id="IPR016030">
    <property type="entry name" value="CblAdoTrfase-like"/>
</dbReference>
<feature type="compositionally biased region" description="Basic and acidic residues" evidence="5">
    <location>
        <begin position="1"/>
        <end position="12"/>
    </location>
</feature>